<dbReference type="Proteomes" id="UP000663882">
    <property type="component" value="Unassembled WGS sequence"/>
</dbReference>
<dbReference type="EMBL" id="CAJOAX010004074">
    <property type="protein sequence ID" value="CAF3888392.1"/>
    <property type="molecule type" value="Genomic_DNA"/>
</dbReference>
<dbReference type="EMBL" id="CAJNOU010011238">
    <property type="protein sequence ID" value="CAF1556376.1"/>
    <property type="molecule type" value="Genomic_DNA"/>
</dbReference>
<reference evidence="2" key="1">
    <citation type="submission" date="2021-02" db="EMBL/GenBank/DDBJ databases">
        <authorList>
            <person name="Nowell W R."/>
        </authorList>
    </citation>
    <scope>NUCLEOTIDE SEQUENCE</scope>
</reference>
<accession>A0A815XDP1</accession>
<protein>
    <submittedName>
        <fullName evidence="2">Uncharacterized protein</fullName>
    </submittedName>
</protein>
<dbReference type="Proteomes" id="UP000663823">
    <property type="component" value="Unassembled WGS sequence"/>
</dbReference>
<dbReference type="Proteomes" id="UP000663889">
    <property type="component" value="Unassembled WGS sequence"/>
</dbReference>
<name>A0A815XDP1_9BILA</name>
<evidence type="ECO:0000313" key="3">
    <source>
        <dbReference type="EMBL" id="CAF3888392.1"/>
    </source>
</evidence>
<dbReference type="AlphaFoldDB" id="A0A815XDP1"/>
<evidence type="ECO:0000313" key="4">
    <source>
        <dbReference type="Proteomes" id="UP000663889"/>
    </source>
</evidence>
<evidence type="ECO:0000313" key="2">
    <source>
        <dbReference type="EMBL" id="CAF1556376.1"/>
    </source>
</evidence>
<organism evidence="2 4">
    <name type="scientific">Rotaria sordida</name>
    <dbReference type="NCBI Taxonomy" id="392033"/>
    <lineage>
        <taxon>Eukaryota</taxon>
        <taxon>Metazoa</taxon>
        <taxon>Spiralia</taxon>
        <taxon>Gnathifera</taxon>
        <taxon>Rotifera</taxon>
        <taxon>Eurotatoria</taxon>
        <taxon>Bdelloidea</taxon>
        <taxon>Philodinida</taxon>
        <taxon>Philodinidae</taxon>
        <taxon>Rotaria</taxon>
    </lineage>
</organism>
<gene>
    <name evidence="3" type="ORF">OTI717_LOCUS23137</name>
    <name evidence="1" type="ORF">RFH988_LOCUS32945</name>
    <name evidence="2" type="ORF">SEV965_LOCUS38949</name>
</gene>
<sequence>MLKSNFHLMCEQYLLLVIDYISSFWLSDGDETPPLSEHFIPYNLTIDEFTHLQSILLQKIDSSETILNITLDVFFSIFHILLI</sequence>
<dbReference type="EMBL" id="CAJNOO010003989">
    <property type="protein sequence ID" value="CAF1363404.1"/>
    <property type="molecule type" value="Genomic_DNA"/>
</dbReference>
<evidence type="ECO:0000313" key="1">
    <source>
        <dbReference type="EMBL" id="CAF1363404.1"/>
    </source>
</evidence>
<comment type="caution">
    <text evidence="2">The sequence shown here is derived from an EMBL/GenBank/DDBJ whole genome shotgun (WGS) entry which is preliminary data.</text>
</comment>
<proteinExistence type="predicted"/>